<sequence length="350" mass="39511">MAAALDRSEVKLAQDLQRKGMSRSASVLAVVMATRAHARPEAELVEIVRQYSGLESAADARRAIQELLTRGWIQQTGSYGTTLTHQVPKLRELIATELGDPGIPDQLLAMRANLEPHVRVLGAMKDEVVYHTFMDLLRSAQQEICLPMLATPPYDETVRILRERADAGVRVRILLAVPSLVAKWRGETMRSISATRIRQWVEQFDDRDTVEVRLSSSQEDMELATCVSVDGGVVRYDIYDPYSQRSLEGVMVEFGSPQGLVPNLVRLFQRVFDDAWDRSISPRRGAIVWRFLKRWWKLWLTIAVIAAAFIPVDVDNWAEILIGFGGGIGAPFIVEEAPKAYRTVRKWRVQ</sequence>
<feature type="transmembrane region" description="Helical" evidence="1">
    <location>
        <begin position="295"/>
        <end position="314"/>
    </location>
</feature>
<keyword evidence="1" id="KW-1133">Transmembrane helix</keyword>
<comment type="caution">
    <text evidence="2">The sequence shown here is derived from an EMBL/GenBank/DDBJ whole genome shotgun (WGS) entry which is preliminary data.</text>
</comment>
<dbReference type="Proteomes" id="UP000597656">
    <property type="component" value="Unassembled WGS sequence"/>
</dbReference>
<feature type="transmembrane region" description="Helical" evidence="1">
    <location>
        <begin position="320"/>
        <end position="338"/>
    </location>
</feature>
<dbReference type="RefSeq" id="WP_189154432.1">
    <property type="nucleotide sequence ID" value="NZ_BMNC01000002.1"/>
</dbReference>
<evidence type="ECO:0000256" key="1">
    <source>
        <dbReference type="SAM" id="Phobius"/>
    </source>
</evidence>
<reference evidence="3" key="1">
    <citation type="journal article" date="2019" name="Int. J. Syst. Evol. Microbiol.">
        <title>The Global Catalogue of Microorganisms (GCM) 10K type strain sequencing project: providing services to taxonomists for standard genome sequencing and annotation.</title>
        <authorList>
            <consortium name="The Broad Institute Genomics Platform"/>
            <consortium name="The Broad Institute Genome Sequencing Center for Infectious Disease"/>
            <person name="Wu L."/>
            <person name="Ma J."/>
        </authorList>
    </citation>
    <scope>NUCLEOTIDE SEQUENCE [LARGE SCALE GENOMIC DNA]</scope>
    <source>
        <strain evidence="3">CGMCC 4.7319</strain>
    </source>
</reference>
<proteinExistence type="predicted"/>
<organism evidence="2 3">
    <name type="scientific">Lentzea pudingi</name>
    <dbReference type="NCBI Taxonomy" id="1789439"/>
    <lineage>
        <taxon>Bacteria</taxon>
        <taxon>Bacillati</taxon>
        <taxon>Actinomycetota</taxon>
        <taxon>Actinomycetes</taxon>
        <taxon>Pseudonocardiales</taxon>
        <taxon>Pseudonocardiaceae</taxon>
        <taxon>Lentzea</taxon>
    </lineage>
</organism>
<evidence type="ECO:0000313" key="3">
    <source>
        <dbReference type="Proteomes" id="UP000597656"/>
    </source>
</evidence>
<accession>A0ABQ2HL84</accession>
<keyword evidence="1" id="KW-0472">Membrane</keyword>
<dbReference type="SUPFAM" id="SSF56024">
    <property type="entry name" value="Phospholipase D/nuclease"/>
    <property type="match status" value="1"/>
</dbReference>
<evidence type="ECO:0000313" key="2">
    <source>
        <dbReference type="EMBL" id="GGM85008.1"/>
    </source>
</evidence>
<keyword evidence="1" id="KW-0812">Transmembrane</keyword>
<name>A0ABQ2HL84_9PSEU</name>
<gene>
    <name evidence="2" type="ORF">GCM10011609_21490</name>
</gene>
<evidence type="ECO:0008006" key="4">
    <source>
        <dbReference type="Google" id="ProtNLM"/>
    </source>
</evidence>
<dbReference type="EMBL" id="BMNC01000002">
    <property type="protein sequence ID" value="GGM85008.1"/>
    <property type="molecule type" value="Genomic_DNA"/>
</dbReference>
<keyword evidence="3" id="KW-1185">Reference proteome</keyword>
<protein>
    <recommendedName>
        <fullName evidence="4">Replication-relaxation</fullName>
    </recommendedName>
</protein>